<sequence>MERITLGGPSPLYGGLIMGHACTISANENAPSFHGLILTPTLIVITDGRPTETRLLSGPDVQDESHMEEILSDVATAVREIDGANNLIFFIGVGDYNKSFIEHTSAIIASKL</sequence>
<keyword evidence="2" id="KW-1185">Reference proteome</keyword>
<evidence type="ECO:0008006" key="3">
    <source>
        <dbReference type="Google" id="ProtNLM"/>
    </source>
</evidence>
<evidence type="ECO:0000313" key="1">
    <source>
        <dbReference type="EMBL" id="KAH3835551.1"/>
    </source>
</evidence>
<accession>A0A9D4K9L9</accession>
<dbReference type="Proteomes" id="UP000828390">
    <property type="component" value="Unassembled WGS sequence"/>
</dbReference>
<organism evidence="1 2">
    <name type="scientific">Dreissena polymorpha</name>
    <name type="common">Zebra mussel</name>
    <name type="synonym">Mytilus polymorpha</name>
    <dbReference type="NCBI Taxonomy" id="45954"/>
    <lineage>
        <taxon>Eukaryota</taxon>
        <taxon>Metazoa</taxon>
        <taxon>Spiralia</taxon>
        <taxon>Lophotrochozoa</taxon>
        <taxon>Mollusca</taxon>
        <taxon>Bivalvia</taxon>
        <taxon>Autobranchia</taxon>
        <taxon>Heteroconchia</taxon>
        <taxon>Euheterodonta</taxon>
        <taxon>Imparidentia</taxon>
        <taxon>Neoheterodontei</taxon>
        <taxon>Myida</taxon>
        <taxon>Dreissenoidea</taxon>
        <taxon>Dreissenidae</taxon>
        <taxon>Dreissena</taxon>
    </lineage>
</organism>
<reference evidence="1" key="1">
    <citation type="journal article" date="2019" name="bioRxiv">
        <title>The Genome of the Zebra Mussel, Dreissena polymorpha: A Resource for Invasive Species Research.</title>
        <authorList>
            <person name="McCartney M.A."/>
            <person name="Auch B."/>
            <person name="Kono T."/>
            <person name="Mallez S."/>
            <person name="Zhang Y."/>
            <person name="Obille A."/>
            <person name="Becker A."/>
            <person name="Abrahante J.E."/>
            <person name="Garbe J."/>
            <person name="Badalamenti J.P."/>
            <person name="Herman A."/>
            <person name="Mangelson H."/>
            <person name="Liachko I."/>
            <person name="Sullivan S."/>
            <person name="Sone E.D."/>
            <person name="Koren S."/>
            <person name="Silverstein K.A.T."/>
            <person name="Beckman K.B."/>
            <person name="Gohl D.M."/>
        </authorList>
    </citation>
    <scope>NUCLEOTIDE SEQUENCE</scope>
    <source>
        <strain evidence="1">Duluth1</strain>
        <tissue evidence="1">Whole animal</tissue>
    </source>
</reference>
<evidence type="ECO:0000313" key="2">
    <source>
        <dbReference type="Proteomes" id="UP000828390"/>
    </source>
</evidence>
<dbReference type="SUPFAM" id="SSF53300">
    <property type="entry name" value="vWA-like"/>
    <property type="match status" value="1"/>
</dbReference>
<comment type="caution">
    <text evidence="1">The sequence shown here is derived from an EMBL/GenBank/DDBJ whole genome shotgun (WGS) entry which is preliminary data.</text>
</comment>
<dbReference type="AlphaFoldDB" id="A0A9D4K9L9"/>
<reference evidence="1" key="2">
    <citation type="submission" date="2020-11" db="EMBL/GenBank/DDBJ databases">
        <authorList>
            <person name="McCartney M.A."/>
            <person name="Auch B."/>
            <person name="Kono T."/>
            <person name="Mallez S."/>
            <person name="Becker A."/>
            <person name="Gohl D.M."/>
            <person name="Silverstein K.A.T."/>
            <person name="Koren S."/>
            <person name="Bechman K.B."/>
            <person name="Herman A."/>
            <person name="Abrahante J.E."/>
            <person name="Garbe J."/>
        </authorList>
    </citation>
    <scope>NUCLEOTIDE SEQUENCE</scope>
    <source>
        <strain evidence="1">Duluth1</strain>
        <tissue evidence="1">Whole animal</tissue>
    </source>
</reference>
<dbReference type="InterPro" id="IPR036465">
    <property type="entry name" value="vWFA_dom_sf"/>
</dbReference>
<proteinExistence type="predicted"/>
<gene>
    <name evidence="1" type="ORF">DPMN_108904</name>
</gene>
<protein>
    <recommendedName>
        <fullName evidence="3">VWFA domain-containing protein</fullName>
    </recommendedName>
</protein>
<name>A0A9D4K9L9_DREPO</name>
<dbReference type="EMBL" id="JAIWYP010000004">
    <property type="protein sequence ID" value="KAH3835551.1"/>
    <property type="molecule type" value="Genomic_DNA"/>
</dbReference>